<reference evidence="1 2" key="1">
    <citation type="journal article" date="2011" name="EMBO J.">
        <title>Structural diversity of bacterial flagellar motors.</title>
        <authorList>
            <person name="Chen S."/>
            <person name="Beeby M."/>
            <person name="Murphy G.E."/>
            <person name="Leadbetter J.R."/>
            <person name="Hendrixson D.R."/>
            <person name="Briegel A."/>
            <person name="Li Z."/>
            <person name="Shi J."/>
            <person name="Tocheva E.I."/>
            <person name="Muller A."/>
            <person name="Dobro M.J."/>
            <person name="Jensen G.J."/>
        </authorList>
    </citation>
    <scope>NUCLEOTIDE SEQUENCE [LARGE SCALE GENOMIC DNA]</scope>
    <source>
        <strain evidence="1 2">DSM 6540</strain>
    </source>
</reference>
<evidence type="ECO:0000313" key="1">
    <source>
        <dbReference type="EMBL" id="EGO64174.1"/>
    </source>
</evidence>
<organism evidence="1 2">
    <name type="scientific">Acetonema longum DSM 6540</name>
    <dbReference type="NCBI Taxonomy" id="1009370"/>
    <lineage>
        <taxon>Bacteria</taxon>
        <taxon>Bacillati</taxon>
        <taxon>Bacillota</taxon>
        <taxon>Negativicutes</taxon>
        <taxon>Acetonemataceae</taxon>
        <taxon>Acetonema</taxon>
    </lineage>
</organism>
<accession>F7NIE4</accession>
<sequence length="89" mass="10731">MQIHDFFVDINQQRYKISIEGECREIERELYRYSPEVIFVRTKAFNAKMHKGKRRIQSGIIRTCQWKGDKSHLIGTFRLETADHRHLPQ</sequence>
<dbReference type="EMBL" id="AFGF01000074">
    <property type="protein sequence ID" value="EGO64174.1"/>
    <property type="molecule type" value="Genomic_DNA"/>
</dbReference>
<gene>
    <name evidence="1" type="ORF">ALO_09234</name>
</gene>
<proteinExistence type="predicted"/>
<dbReference type="AlphaFoldDB" id="F7NIE4"/>
<dbReference type="STRING" id="1009370.ALO_09234"/>
<dbReference type="RefSeq" id="WP_004094949.1">
    <property type="nucleotide sequence ID" value="NZ_AFGF01000074.1"/>
</dbReference>
<keyword evidence="2" id="KW-1185">Reference proteome</keyword>
<evidence type="ECO:0000313" key="2">
    <source>
        <dbReference type="Proteomes" id="UP000003240"/>
    </source>
</evidence>
<dbReference type="Proteomes" id="UP000003240">
    <property type="component" value="Unassembled WGS sequence"/>
</dbReference>
<comment type="caution">
    <text evidence="1">The sequence shown here is derived from an EMBL/GenBank/DDBJ whole genome shotgun (WGS) entry which is preliminary data.</text>
</comment>
<protein>
    <submittedName>
        <fullName evidence="1">Uncharacterized protein</fullName>
    </submittedName>
</protein>
<name>F7NIE4_9FIRM</name>